<evidence type="ECO:0000256" key="1">
    <source>
        <dbReference type="ARBA" id="ARBA00006328"/>
    </source>
</evidence>
<dbReference type="InterPro" id="IPR051164">
    <property type="entry name" value="NmrA-like_oxidored"/>
</dbReference>
<comment type="similarity">
    <text evidence="1">Belongs to the NmrA-type oxidoreductase family.</text>
</comment>
<evidence type="ECO:0000259" key="4">
    <source>
        <dbReference type="Pfam" id="PF05368"/>
    </source>
</evidence>
<evidence type="ECO:0000256" key="2">
    <source>
        <dbReference type="ARBA" id="ARBA00022857"/>
    </source>
</evidence>
<accession>A0A0B7JJ10</accession>
<dbReference type="EMBL" id="CDPU01000001">
    <property type="protein sequence ID" value="CEO44793.1"/>
    <property type="molecule type" value="Genomic_DNA"/>
</dbReference>
<name>A0A0B7JJ10_BIOOC</name>
<dbReference type="GO" id="GO:0005634">
    <property type="term" value="C:nucleus"/>
    <property type="evidence" value="ECO:0007669"/>
    <property type="project" value="TreeGrafter"/>
</dbReference>
<dbReference type="PANTHER" id="PTHR42748:SF30">
    <property type="entry name" value="NMRA-LIKE DOMAIN-CONTAINING PROTEIN"/>
    <property type="match status" value="1"/>
</dbReference>
<dbReference type="Gene3D" id="3.90.25.10">
    <property type="entry name" value="UDP-galactose 4-epimerase, domain 1"/>
    <property type="match status" value="1"/>
</dbReference>
<protein>
    <recommendedName>
        <fullName evidence="4">NmrA-like domain-containing protein</fullName>
    </recommendedName>
</protein>
<dbReference type="AlphaFoldDB" id="A0A0B7JJ10"/>
<dbReference type="SUPFAM" id="SSF51735">
    <property type="entry name" value="NAD(P)-binding Rossmann-fold domains"/>
    <property type="match status" value="1"/>
</dbReference>
<dbReference type="InterPro" id="IPR036291">
    <property type="entry name" value="NAD(P)-bd_dom_sf"/>
</dbReference>
<gene>
    <name evidence="5" type="ORF">BN869_000000848_1</name>
</gene>
<dbReference type="InterPro" id="IPR008030">
    <property type="entry name" value="NmrA-like"/>
</dbReference>
<dbReference type="GO" id="GO:0016491">
    <property type="term" value="F:oxidoreductase activity"/>
    <property type="evidence" value="ECO:0007669"/>
    <property type="project" value="UniProtKB-KW"/>
</dbReference>
<organism evidence="5">
    <name type="scientific">Bionectria ochroleuca</name>
    <name type="common">Gliocladium roseum</name>
    <dbReference type="NCBI Taxonomy" id="29856"/>
    <lineage>
        <taxon>Eukaryota</taxon>
        <taxon>Fungi</taxon>
        <taxon>Dikarya</taxon>
        <taxon>Ascomycota</taxon>
        <taxon>Pezizomycotina</taxon>
        <taxon>Sordariomycetes</taxon>
        <taxon>Hypocreomycetidae</taxon>
        <taxon>Hypocreales</taxon>
        <taxon>Bionectriaceae</taxon>
        <taxon>Clonostachys</taxon>
    </lineage>
</organism>
<dbReference type="Gene3D" id="3.40.50.720">
    <property type="entry name" value="NAD(P)-binding Rossmann-like Domain"/>
    <property type="match status" value="1"/>
</dbReference>
<reference evidence="5" key="1">
    <citation type="submission" date="2015-01" db="EMBL/GenBank/DDBJ databases">
        <authorList>
            <person name="Durling Mikael"/>
        </authorList>
    </citation>
    <scope>NUCLEOTIDE SEQUENCE</scope>
</reference>
<sequence length="307" mass="33930">MSQLSVFVAGATGVQGGALARHLVRQGSTVHALTRDPGTAKSKALETLGVKLWQGDYDNEKALQEAISGTNAVFLNFMPDFNDFGANLRQAKLILEIAKQAGVTQIVYSSHSIPDTGVLTYYDPNSILAVIHNSKRDIENEVKDAGFKYFTILRPGYFMTNVLVFHNTMFPGLVENGANVTSLRPDTNIPLLDDETLGAFPSAVINDPERFNGKAILYADEYQTVTQIFEKLSKVTGRELKMVPMPDEEIEAQKTSNPIIAGQSIIRDMEKIYDIDEVKSWGVPLSTFDKFLEREADAIRALYSKST</sequence>
<evidence type="ECO:0000256" key="3">
    <source>
        <dbReference type="ARBA" id="ARBA00023002"/>
    </source>
</evidence>
<feature type="domain" description="NmrA-like" evidence="4">
    <location>
        <begin position="6"/>
        <end position="278"/>
    </location>
</feature>
<keyword evidence="2" id="KW-0521">NADP</keyword>
<dbReference type="Pfam" id="PF05368">
    <property type="entry name" value="NmrA"/>
    <property type="match status" value="1"/>
</dbReference>
<evidence type="ECO:0000313" key="5">
    <source>
        <dbReference type="EMBL" id="CEO44793.1"/>
    </source>
</evidence>
<keyword evidence="3" id="KW-0560">Oxidoreductase</keyword>
<proteinExistence type="inferred from homology"/>
<dbReference type="PANTHER" id="PTHR42748">
    <property type="entry name" value="NITROGEN METABOLITE REPRESSION PROTEIN NMRA FAMILY MEMBER"/>
    <property type="match status" value="1"/>
</dbReference>